<feature type="region of interest" description="Disordered" evidence="4">
    <location>
        <begin position="237"/>
        <end position="268"/>
    </location>
</feature>
<dbReference type="EMBL" id="NCKU01003868">
    <property type="protein sequence ID" value="RWS06797.1"/>
    <property type="molecule type" value="Genomic_DNA"/>
</dbReference>
<feature type="domain" description="Tyrosine-protein phosphatase" evidence="5">
    <location>
        <begin position="59"/>
        <end position="199"/>
    </location>
</feature>
<evidence type="ECO:0000256" key="1">
    <source>
        <dbReference type="ARBA" id="ARBA00008601"/>
    </source>
</evidence>
<dbReference type="PROSITE" id="PS50056">
    <property type="entry name" value="TYR_PHOSPHATASE_2"/>
    <property type="match status" value="1"/>
</dbReference>
<feature type="region of interest" description="Disordered" evidence="4">
    <location>
        <begin position="1"/>
        <end position="32"/>
    </location>
</feature>
<dbReference type="GO" id="GO:0004721">
    <property type="term" value="F:phosphoprotein phosphatase activity"/>
    <property type="evidence" value="ECO:0007669"/>
    <property type="project" value="UniProtKB-KW"/>
</dbReference>
<dbReference type="STRING" id="1965070.A0A443QUW8"/>
<feature type="compositionally biased region" description="Basic and acidic residues" evidence="4">
    <location>
        <begin position="249"/>
        <end position="258"/>
    </location>
</feature>
<dbReference type="InterPro" id="IPR029021">
    <property type="entry name" value="Prot-tyrosine_phosphatase-like"/>
</dbReference>
<dbReference type="GO" id="GO:0005737">
    <property type="term" value="C:cytoplasm"/>
    <property type="evidence" value="ECO:0007669"/>
    <property type="project" value="TreeGrafter"/>
</dbReference>
<reference evidence="8 9" key="1">
    <citation type="journal article" date="2018" name="Gigascience">
        <title>Genomes of trombidid mites reveal novel predicted allergens and laterally-transferred genes associated with secondary metabolism.</title>
        <authorList>
            <person name="Dong X."/>
            <person name="Chaisiri K."/>
            <person name="Xia D."/>
            <person name="Armstrong S.D."/>
            <person name="Fang Y."/>
            <person name="Donnelly M.J."/>
            <person name="Kadowaki T."/>
            <person name="McGarry J.W."/>
            <person name="Darby A.C."/>
            <person name="Makepeace B.L."/>
        </authorList>
    </citation>
    <scope>NUCLEOTIDE SEQUENCE [LARGE SCALE GENOMIC DNA]</scope>
    <source>
        <strain evidence="8">UoL-WK</strain>
    </source>
</reference>
<keyword evidence="9" id="KW-1185">Reference proteome</keyword>
<dbReference type="OrthoDB" id="285418at2759"/>
<dbReference type="InterPro" id="IPR016130">
    <property type="entry name" value="Tyr_Pase_AS"/>
</dbReference>
<evidence type="ECO:0000256" key="3">
    <source>
        <dbReference type="ARBA" id="ARBA00022912"/>
    </source>
</evidence>
<accession>A0A443QUW8</accession>
<dbReference type="PANTHER" id="PTHR45961">
    <property type="entry name" value="IP21249P"/>
    <property type="match status" value="1"/>
</dbReference>
<keyword evidence="2" id="KW-0378">Hydrolase</keyword>
<evidence type="ECO:0000313" key="8">
    <source>
        <dbReference type="EMBL" id="RWS06813.1"/>
    </source>
</evidence>
<dbReference type="PROSITE" id="PS50054">
    <property type="entry name" value="TYR_PHOSPHATASE_DUAL"/>
    <property type="match status" value="1"/>
</dbReference>
<evidence type="ECO:0000259" key="6">
    <source>
        <dbReference type="PROSITE" id="PS50056"/>
    </source>
</evidence>
<organism evidence="8 9">
    <name type="scientific">Dinothrombium tinctorium</name>
    <dbReference type="NCBI Taxonomy" id="1965070"/>
    <lineage>
        <taxon>Eukaryota</taxon>
        <taxon>Metazoa</taxon>
        <taxon>Ecdysozoa</taxon>
        <taxon>Arthropoda</taxon>
        <taxon>Chelicerata</taxon>
        <taxon>Arachnida</taxon>
        <taxon>Acari</taxon>
        <taxon>Acariformes</taxon>
        <taxon>Trombidiformes</taxon>
        <taxon>Prostigmata</taxon>
        <taxon>Anystina</taxon>
        <taxon>Parasitengona</taxon>
        <taxon>Trombidioidea</taxon>
        <taxon>Trombidiidae</taxon>
        <taxon>Dinothrombium</taxon>
    </lineage>
</organism>
<dbReference type="SMART" id="SM00195">
    <property type="entry name" value="DSPc"/>
    <property type="match status" value="1"/>
</dbReference>
<dbReference type="InterPro" id="IPR000340">
    <property type="entry name" value="Dual-sp_phosphatase_cat-dom"/>
</dbReference>
<keyword evidence="3" id="KW-0904">Protein phosphatase</keyword>
<evidence type="ECO:0000256" key="2">
    <source>
        <dbReference type="ARBA" id="ARBA00022801"/>
    </source>
</evidence>
<dbReference type="InterPro" id="IPR052103">
    <property type="entry name" value="Dual_spec_Phospatases"/>
</dbReference>
<dbReference type="SUPFAM" id="SSF52799">
    <property type="entry name" value="(Phosphotyrosine protein) phosphatases II"/>
    <property type="match status" value="1"/>
</dbReference>
<dbReference type="CDD" id="cd14514">
    <property type="entry name" value="DUSP14-like"/>
    <property type="match status" value="1"/>
</dbReference>
<dbReference type="EMBL" id="NCKU01003860">
    <property type="protein sequence ID" value="RWS06813.1"/>
    <property type="molecule type" value="Genomic_DNA"/>
</dbReference>
<dbReference type="InterPro" id="IPR020422">
    <property type="entry name" value="TYR_PHOSPHATASE_DUAL_dom"/>
</dbReference>
<comment type="similarity">
    <text evidence="1">Belongs to the protein-tyrosine phosphatase family. Non-receptor class dual specificity subfamily.</text>
</comment>
<gene>
    <name evidence="7" type="ORF">B4U79_01540</name>
    <name evidence="8" type="ORF">B4U79_01562</name>
</gene>
<dbReference type="Proteomes" id="UP000285301">
    <property type="component" value="Unassembled WGS sequence"/>
</dbReference>
<evidence type="ECO:0000313" key="7">
    <source>
        <dbReference type="EMBL" id="RWS06797.1"/>
    </source>
</evidence>
<feature type="compositionally biased region" description="Polar residues" evidence="4">
    <location>
        <begin position="1"/>
        <end position="20"/>
    </location>
</feature>
<dbReference type="Gene3D" id="3.90.190.10">
    <property type="entry name" value="Protein tyrosine phosphatase superfamily"/>
    <property type="match status" value="1"/>
</dbReference>
<dbReference type="PANTHER" id="PTHR45961:SF6">
    <property type="entry name" value="IP21249P"/>
    <property type="match status" value="1"/>
</dbReference>
<feature type="domain" description="Tyrosine specific protein phosphatases" evidence="6">
    <location>
        <begin position="120"/>
        <end position="177"/>
    </location>
</feature>
<name>A0A443QUW8_9ACAR</name>
<protein>
    <submittedName>
        <fullName evidence="8">Dual specificity protein phosphatase 18-like isoform X1</fullName>
    </submittedName>
</protein>
<reference evidence="8" key="2">
    <citation type="submission" date="2018-11" db="EMBL/GenBank/DDBJ databases">
        <title>Trombidioid mite genomics.</title>
        <authorList>
            <person name="Dong X."/>
        </authorList>
    </citation>
    <scope>NUCLEOTIDE SEQUENCE</scope>
    <source>
        <strain evidence="8">UoL-WK</strain>
    </source>
</reference>
<evidence type="ECO:0000259" key="5">
    <source>
        <dbReference type="PROSITE" id="PS50054"/>
    </source>
</evidence>
<feature type="compositionally biased region" description="Low complexity" evidence="4">
    <location>
        <begin position="239"/>
        <end position="248"/>
    </location>
</feature>
<comment type="caution">
    <text evidence="8">The sequence shown here is derived from an EMBL/GenBank/DDBJ whole genome shotgun (WGS) entry which is preliminary data.</text>
</comment>
<sequence length="268" mass="30532">MHTSYSEQTQPQSALQPSSSKVRKGPPDVLSLPSEKTLQTLKPNMPRDYQIIMAPIFTDFSQIDENLYLTGIGGMTRENIKNHRITCIVNTTYEAPNLRQPGIDSIRISVDDTPTDDIGQHFDIGVDKIAEHAKRGERSVVHCVAGVSRSAALVIAYLIKHKRMTLHDAFNHVRERRQVIRPNNGFFKQLIEYEKKHLGKASVKMITVEKEGVTIEIPDFFESEHPRTVQIEALKTKFKMQQQQGQKEQQSHTEDKKTNTQSDDELNL</sequence>
<dbReference type="InterPro" id="IPR000387">
    <property type="entry name" value="Tyr_Pase_dom"/>
</dbReference>
<evidence type="ECO:0000313" key="9">
    <source>
        <dbReference type="Proteomes" id="UP000285301"/>
    </source>
</evidence>
<proteinExistence type="inferred from homology"/>
<dbReference type="AlphaFoldDB" id="A0A443QUW8"/>
<dbReference type="PROSITE" id="PS00383">
    <property type="entry name" value="TYR_PHOSPHATASE_1"/>
    <property type="match status" value="1"/>
</dbReference>
<evidence type="ECO:0000256" key="4">
    <source>
        <dbReference type="SAM" id="MobiDB-lite"/>
    </source>
</evidence>
<dbReference type="Pfam" id="PF00782">
    <property type="entry name" value="DSPc"/>
    <property type="match status" value="1"/>
</dbReference>